<name>X1CMG6_9ZZZZ</name>
<sequence length="127" mass="13757">TTVGPTLESIYQAIYFGDPSLTLYWKHNVTTIADPVEVGETVTVNGTCLQYNNRPIVDSVDVTVSDPFGVVVYTGTVGTDTERKYSVSFSASSTPGDYVVETHISQPFEYTSFTTVKVGTLDVSLSL</sequence>
<accession>X1CMG6</accession>
<organism evidence="1">
    <name type="scientific">marine sediment metagenome</name>
    <dbReference type="NCBI Taxonomy" id="412755"/>
    <lineage>
        <taxon>unclassified sequences</taxon>
        <taxon>metagenomes</taxon>
        <taxon>ecological metagenomes</taxon>
    </lineage>
</organism>
<evidence type="ECO:0008006" key="2">
    <source>
        <dbReference type="Google" id="ProtNLM"/>
    </source>
</evidence>
<reference evidence="1" key="1">
    <citation type="journal article" date="2014" name="Front. Microbiol.">
        <title>High frequency of phylogenetically diverse reductive dehalogenase-homologous genes in deep subseafloor sedimentary metagenomes.</title>
        <authorList>
            <person name="Kawai M."/>
            <person name="Futagami T."/>
            <person name="Toyoda A."/>
            <person name="Takaki Y."/>
            <person name="Nishi S."/>
            <person name="Hori S."/>
            <person name="Arai W."/>
            <person name="Tsubouchi T."/>
            <person name="Morono Y."/>
            <person name="Uchiyama I."/>
            <person name="Ito T."/>
            <person name="Fujiyama A."/>
            <person name="Inagaki F."/>
            <person name="Takami H."/>
        </authorList>
    </citation>
    <scope>NUCLEOTIDE SEQUENCE</scope>
    <source>
        <strain evidence="1">Expedition CK06-06</strain>
    </source>
</reference>
<gene>
    <name evidence="1" type="ORF">S01H4_64347</name>
</gene>
<dbReference type="AlphaFoldDB" id="X1CMG6"/>
<feature type="non-terminal residue" evidence="1">
    <location>
        <position position="1"/>
    </location>
</feature>
<protein>
    <recommendedName>
        <fullName evidence="2">Macroglobulin domain-containing protein</fullName>
    </recommendedName>
</protein>
<feature type="non-terminal residue" evidence="1">
    <location>
        <position position="127"/>
    </location>
</feature>
<comment type="caution">
    <text evidence="1">The sequence shown here is derived from an EMBL/GenBank/DDBJ whole genome shotgun (WGS) entry which is preliminary data.</text>
</comment>
<dbReference type="EMBL" id="BART01038990">
    <property type="protein sequence ID" value="GAH09611.1"/>
    <property type="molecule type" value="Genomic_DNA"/>
</dbReference>
<evidence type="ECO:0000313" key="1">
    <source>
        <dbReference type="EMBL" id="GAH09611.1"/>
    </source>
</evidence>
<proteinExistence type="predicted"/>